<evidence type="ECO:0000313" key="2">
    <source>
        <dbReference type="EMBL" id="KAK4804177.1"/>
    </source>
</evidence>
<name>A0AAN7MF39_TRANT</name>
<sequence length="262" mass="28122">MKQSRMPRTLSLSVPAQSQAAPAFLILSFISETKNDVLYRGYAEQPPVHFQYHFLDANGDISFKIADAVPGLRTVLRVVVPYTGKAEMQYTHDYVGVTAGVGLTANSSRGYSPVLGFSGAVGCTLFSVGTDIAFDISARAFSRLNAGLGFNTPYLAASLNINDKLDCLRANICCTLTPLASTAIAAEVTHRFSSNETSVTMGTQHAILPLTLVKSRVSTKGKVGALIEQGLWQKLYVTVSGEADFGSLKWLPKLGVSVKLRP</sequence>
<dbReference type="InterPro" id="IPR027246">
    <property type="entry name" value="Porin_Euk/Tom40"/>
</dbReference>
<proteinExistence type="inferred from homology"/>
<dbReference type="EMBL" id="JAXQNO010000001">
    <property type="protein sequence ID" value="KAK4804177.1"/>
    <property type="molecule type" value="Genomic_DNA"/>
</dbReference>
<dbReference type="GO" id="GO:0005741">
    <property type="term" value="C:mitochondrial outer membrane"/>
    <property type="evidence" value="ECO:0007669"/>
    <property type="project" value="InterPro"/>
</dbReference>
<keyword evidence="3" id="KW-1185">Reference proteome</keyword>
<comment type="similarity">
    <text evidence="1">Belongs to the eukaryotic mitochondrial porin (TC 1.B.8.1) family.</text>
</comment>
<dbReference type="Proteomes" id="UP001346149">
    <property type="component" value="Unassembled WGS sequence"/>
</dbReference>
<dbReference type="PANTHER" id="PTHR11743">
    <property type="entry name" value="VOLTAGE-DEPENDENT ANION-SELECTIVE CHANNEL"/>
    <property type="match status" value="1"/>
</dbReference>
<dbReference type="PANTHER" id="PTHR11743:SF35">
    <property type="entry name" value="PORIN_VOLTAGE-DEPENDENT ANION-SELECTIVE CHANNEL PROTEIN"/>
    <property type="match status" value="1"/>
</dbReference>
<accession>A0AAN7MF39</accession>
<reference evidence="2 3" key="1">
    <citation type="journal article" date="2023" name="Hortic Res">
        <title>Pangenome of water caltrop reveals structural variations and asymmetric subgenome divergence after allopolyploidization.</title>
        <authorList>
            <person name="Zhang X."/>
            <person name="Chen Y."/>
            <person name="Wang L."/>
            <person name="Yuan Y."/>
            <person name="Fang M."/>
            <person name="Shi L."/>
            <person name="Lu R."/>
            <person name="Comes H.P."/>
            <person name="Ma Y."/>
            <person name="Chen Y."/>
            <person name="Huang G."/>
            <person name="Zhou Y."/>
            <person name="Zheng Z."/>
            <person name="Qiu Y."/>
        </authorList>
    </citation>
    <scope>NUCLEOTIDE SEQUENCE [LARGE SCALE GENOMIC DNA]</scope>
    <source>
        <strain evidence="2">F231</strain>
    </source>
</reference>
<organism evidence="2 3">
    <name type="scientific">Trapa natans</name>
    <name type="common">Water chestnut</name>
    <dbReference type="NCBI Taxonomy" id="22666"/>
    <lineage>
        <taxon>Eukaryota</taxon>
        <taxon>Viridiplantae</taxon>
        <taxon>Streptophyta</taxon>
        <taxon>Embryophyta</taxon>
        <taxon>Tracheophyta</taxon>
        <taxon>Spermatophyta</taxon>
        <taxon>Magnoliopsida</taxon>
        <taxon>eudicotyledons</taxon>
        <taxon>Gunneridae</taxon>
        <taxon>Pentapetalae</taxon>
        <taxon>rosids</taxon>
        <taxon>malvids</taxon>
        <taxon>Myrtales</taxon>
        <taxon>Lythraceae</taxon>
        <taxon>Trapa</taxon>
    </lineage>
</organism>
<protein>
    <submittedName>
        <fullName evidence="2">Uncharacterized protein</fullName>
    </submittedName>
</protein>
<evidence type="ECO:0000256" key="1">
    <source>
        <dbReference type="ARBA" id="ARBA00009624"/>
    </source>
</evidence>
<dbReference type="InterPro" id="IPR023614">
    <property type="entry name" value="Porin_dom_sf"/>
</dbReference>
<dbReference type="GO" id="GO:0008308">
    <property type="term" value="F:voltage-gated monoatomic anion channel activity"/>
    <property type="evidence" value="ECO:0007669"/>
    <property type="project" value="InterPro"/>
</dbReference>
<dbReference type="AlphaFoldDB" id="A0AAN7MF39"/>
<comment type="caution">
    <text evidence="2">The sequence shown here is derived from an EMBL/GenBank/DDBJ whole genome shotgun (WGS) entry which is preliminary data.</text>
</comment>
<dbReference type="Gene3D" id="2.40.160.10">
    <property type="entry name" value="Porin"/>
    <property type="match status" value="1"/>
</dbReference>
<dbReference type="InterPro" id="IPR001925">
    <property type="entry name" value="Porin_Euk"/>
</dbReference>
<dbReference type="Pfam" id="PF01459">
    <property type="entry name" value="Porin_3"/>
    <property type="match status" value="1"/>
</dbReference>
<evidence type="ECO:0000313" key="3">
    <source>
        <dbReference type="Proteomes" id="UP001346149"/>
    </source>
</evidence>
<gene>
    <name evidence="2" type="ORF">SAY86_003994</name>
</gene>